<comment type="caution">
    <text evidence="1">The sequence shown here is derived from an EMBL/GenBank/DDBJ whole genome shotgun (WGS) entry which is preliminary data.</text>
</comment>
<evidence type="ECO:0000313" key="1">
    <source>
        <dbReference type="EMBL" id="CAG8810818.1"/>
    </source>
</evidence>
<gene>
    <name evidence="1" type="ORF">RPERSI_LOCUS23166</name>
</gene>
<proteinExistence type="predicted"/>
<protein>
    <submittedName>
        <fullName evidence="1">13324_t:CDS:1</fullName>
    </submittedName>
</protein>
<sequence length="47" mass="5549">YVDSRTLRDYLSNNATKIEWKLIIQFANQFVDAIEWLHACNIIHGDL</sequence>
<dbReference type="EMBL" id="CAJVQC010071674">
    <property type="protein sequence ID" value="CAG8810818.1"/>
    <property type="molecule type" value="Genomic_DNA"/>
</dbReference>
<feature type="non-terminal residue" evidence="1">
    <location>
        <position position="47"/>
    </location>
</feature>
<feature type="non-terminal residue" evidence="1">
    <location>
        <position position="1"/>
    </location>
</feature>
<dbReference type="Proteomes" id="UP000789920">
    <property type="component" value="Unassembled WGS sequence"/>
</dbReference>
<accession>A0ACA9RV70</accession>
<organism evidence="1 2">
    <name type="scientific">Racocetra persica</name>
    <dbReference type="NCBI Taxonomy" id="160502"/>
    <lineage>
        <taxon>Eukaryota</taxon>
        <taxon>Fungi</taxon>
        <taxon>Fungi incertae sedis</taxon>
        <taxon>Mucoromycota</taxon>
        <taxon>Glomeromycotina</taxon>
        <taxon>Glomeromycetes</taxon>
        <taxon>Diversisporales</taxon>
        <taxon>Gigasporaceae</taxon>
        <taxon>Racocetra</taxon>
    </lineage>
</organism>
<name>A0ACA9RV70_9GLOM</name>
<evidence type="ECO:0000313" key="2">
    <source>
        <dbReference type="Proteomes" id="UP000789920"/>
    </source>
</evidence>
<reference evidence="1" key="1">
    <citation type="submission" date="2021-06" db="EMBL/GenBank/DDBJ databases">
        <authorList>
            <person name="Kallberg Y."/>
            <person name="Tangrot J."/>
            <person name="Rosling A."/>
        </authorList>
    </citation>
    <scope>NUCLEOTIDE SEQUENCE</scope>
    <source>
        <strain evidence="1">MA461A</strain>
    </source>
</reference>
<keyword evidence="2" id="KW-1185">Reference proteome</keyword>